<dbReference type="Proteomes" id="UP000469734">
    <property type="component" value="Unassembled WGS sequence"/>
</dbReference>
<proteinExistence type="predicted"/>
<comment type="caution">
    <text evidence="1">The sequence shown here is derived from an EMBL/GenBank/DDBJ whole genome shotgun (WGS) entry which is preliminary data.</text>
</comment>
<evidence type="ECO:0000313" key="1">
    <source>
        <dbReference type="EMBL" id="MYM73962.1"/>
    </source>
</evidence>
<organism evidence="1 2">
    <name type="scientific">Duganella margarita</name>
    <dbReference type="NCBI Taxonomy" id="2692170"/>
    <lineage>
        <taxon>Bacteria</taxon>
        <taxon>Pseudomonadati</taxon>
        <taxon>Pseudomonadota</taxon>
        <taxon>Betaproteobacteria</taxon>
        <taxon>Burkholderiales</taxon>
        <taxon>Oxalobacteraceae</taxon>
        <taxon>Telluria group</taxon>
        <taxon>Duganella</taxon>
    </lineage>
</organism>
<dbReference type="InterPro" id="IPR022037">
    <property type="entry name" value="DUF3606"/>
</dbReference>
<dbReference type="EMBL" id="WWCR01000018">
    <property type="protein sequence ID" value="MYM73962.1"/>
    <property type="molecule type" value="Genomic_DNA"/>
</dbReference>
<gene>
    <name evidence="1" type="ORF">GTP56_17400</name>
</gene>
<dbReference type="AlphaFoldDB" id="A0A7X4H266"/>
<name>A0A7X4H266_9BURK</name>
<reference evidence="1 2" key="1">
    <citation type="submission" date="2019-12" db="EMBL/GenBank/DDBJ databases">
        <title>Novel species isolated from a subtropical stream in China.</title>
        <authorList>
            <person name="Lu H."/>
        </authorList>
    </citation>
    <scope>NUCLEOTIDE SEQUENCE [LARGE SCALE GENOMIC DNA]</scope>
    <source>
        <strain evidence="1 2">FT134W</strain>
    </source>
</reference>
<dbReference type="RefSeq" id="WP_161051016.1">
    <property type="nucleotide sequence ID" value="NZ_WWCR01000018.1"/>
</dbReference>
<sequence length="58" mass="6877">MADDLNKRGPLDRIRINVHEEHELRYWTREWNVTPEELSRAVAAVGVMAEDVRKYLRA</sequence>
<dbReference type="Pfam" id="PF12244">
    <property type="entry name" value="DUF3606"/>
    <property type="match status" value="1"/>
</dbReference>
<evidence type="ECO:0000313" key="2">
    <source>
        <dbReference type="Proteomes" id="UP000469734"/>
    </source>
</evidence>
<protein>
    <submittedName>
        <fullName evidence="1">DUF3606 domain-containing protein</fullName>
    </submittedName>
</protein>
<accession>A0A7X4H266</accession>